<accession>A0A844HRM8</accession>
<dbReference type="RefSeq" id="WP_155041027.1">
    <property type="nucleotide sequence ID" value="NZ_WMIG01000013.1"/>
</dbReference>
<dbReference type="EMBL" id="WMIG01000013">
    <property type="protein sequence ID" value="MTH61084.1"/>
    <property type="molecule type" value="Genomic_DNA"/>
</dbReference>
<keyword evidence="1" id="KW-0472">Membrane</keyword>
<keyword evidence="3" id="KW-1185">Reference proteome</keyword>
<gene>
    <name evidence="2" type="ORF">GL300_17895</name>
</gene>
<dbReference type="Proteomes" id="UP000449846">
    <property type="component" value="Unassembled WGS sequence"/>
</dbReference>
<feature type="transmembrane region" description="Helical" evidence="1">
    <location>
        <begin position="6"/>
        <end position="27"/>
    </location>
</feature>
<reference evidence="2 3" key="1">
    <citation type="submission" date="2019-11" db="EMBL/GenBank/DDBJ databases">
        <authorList>
            <person name="Dong K."/>
        </authorList>
    </citation>
    <scope>NUCLEOTIDE SEQUENCE [LARGE SCALE GENOMIC DNA]</scope>
    <source>
        <strain evidence="2 3">NBRC 112902</strain>
    </source>
</reference>
<proteinExistence type="predicted"/>
<keyword evidence="1" id="KW-1133">Transmembrane helix</keyword>
<name>A0A844HRM8_9RHOB</name>
<comment type="caution">
    <text evidence="2">The sequence shown here is derived from an EMBL/GenBank/DDBJ whole genome shotgun (WGS) entry which is preliminary data.</text>
</comment>
<evidence type="ECO:0000313" key="3">
    <source>
        <dbReference type="Proteomes" id="UP000449846"/>
    </source>
</evidence>
<sequence>MRPESIFCISVAATVCVIALCITAFNVTKDPKHRALGSCINDRMESTGRIDCARAIYGTEGVVQ</sequence>
<protein>
    <submittedName>
        <fullName evidence="2">Uncharacterized protein</fullName>
    </submittedName>
</protein>
<dbReference type="AlphaFoldDB" id="A0A844HRM8"/>
<keyword evidence="1" id="KW-0812">Transmembrane</keyword>
<organism evidence="2 3">
    <name type="scientific">Paracoccus litorisediminis</name>
    <dbReference type="NCBI Taxonomy" id="2006130"/>
    <lineage>
        <taxon>Bacteria</taxon>
        <taxon>Pseudomonadati</taxon>
        <taxon>Pseudomonadota</taxon>
        <taxon>Alphaproteobacteria</taxon>
        <taxon>Rhodobacterales</taxon>
        <taxon>Paracoccaceae</taxon>
        <taxon>Paracoccus</taxon>
    </lineage>
</organism>
<evidence type="ECO:0000256" key="1">
    <source>
        <dbReference type="SAM" id="Phobius"/>
    </source>
</evidence>
<evidence type="ECO:0000313" key="2">
    <source>
        <dbReference type="EMBL" id="MTH61084.1"/>
    </source>
</evidence>